<dbReference type="GO" id="GO:0000156">
    <property type="term" value="F:phosphorelay response regulator activity"/>
    <property type="evidence" value="ECO:0007669"/>
    <property type="project" value="TreeGrafter"/>
</dbReference>
<keyword evidence="2" id="KW-0597">Phosphoprotein</keyword>
<dbReference type="Gene3D" id="3.40.50.2300">
    <property type="match status" value="1"/>
</dbReference>
<dbReference type="Gene3D" id="1.10.10.10">
    <property type="entry name" value="Winged helix-like DNA-binding domain superfamily/Winged helix DNA-binding domain"/>
    <property type="match status" value="1"/>
</dbReference>
<dbReference type="InterPro" id="IPR039420">
    <property type="entry name" value="WalR-like"/>
</dbReference>
<feature type="domain" description="Response regulatory" evidence="4">
    <location>
        <begin position="8"/>
        <end position="120"/>
    </location>
</feature>
<dbReference type="CDD" id="cd17574">
    <property type="entry name" value="REC_OmpR"/>
    <property type="match status" value="1"/>
</dbReference>
<dbReference type="InterPro" id="IPR001789">
    <property type="entry name" value="Sig_transdc_resp-reg_receiver"/>
</dbReference>
<name>A0A0B7GW62_TREPH</name>
<keyword evidence="1 3" id="KW-0238">DNA-binding</keyword>
<keyword evidence="7" id="KW-1185">Reference proteome</keyword>
<dbReference type="Gene3D" id="6.10.250.690">
    <property type="match status" value="1"/>
</dbReference>
<dbReference type="PANTHER" id="PTHR48111">
    <property type="entry name" value="REGULATOR OF RPOS"/>
    <property type="match status" value="1"/>
</dbReference>
<feature type="DNA-binding region" description="OmpR/PhoB-type" evidence="3">
    <location>
        <begin position="133"/>
        <end position="194"/>
    </location>
</feature>
<dbReference type="InterPro" id="IPR036388">
    <property type="entry name" value="WH-like_DNA-bd_sf"/>
</dbReference>
<feature type="modified residue" description="4-aspartylphosphate" evidence="2">
    <location>
        <position position="56"/>
    </location>
</feature>
<dbReference type="SUPFAM" id="SSF52172">
    <property type="entry name" value="CheY-like"/>
    <property type="match status" value="1"/>
</dbReference>
<dbReference type="PANTHER" id="PTHR48111:SF73">
    <property type="entry name" value="ALKALINE PHOSPHATASE SYNTHESIS TRANSCRIPTIONAL REGULATORY PROTEIN PHOP"/>
    <property type="match status" value="1"/>
</dbReference>
<dbReference type="PROSITE" id="PS50110">
    <property type="entry name" value="RESPONSE_REGULATORY"/>
    <property type="match status" value="1"/>
</dbReference>
<sequence>MKSRTKARIFLLEDSDDISLGIKHYLEKRDFSVFCACAINEAKKNFNTKFDLIILDINLPDGNGQDFFRYAKSLKDIPIIFLTVKNDEKSIVEGLDLGAEDYITKPFRLAVLHSRINAVLRRTSKAELNAKINSVIILNEYELDTEQKRLFKNKAEIELTAQEYNLMKIFMENHNQTLTRLKLLDLVWDSKIIL</sequence>
<feature type="domain" description="OmpR/PhoB-type" evidence="5">
    <location>
        <begin position="133"/>
        <end position="194"/>
    </location>
</feature>
<dbReference type="AlphaFoldDB" id="A0A0B7GW62"/>
<gene>
    <name evidence="6" type="ORF">TPHV1_160011</name>
</gene>
<dbReference type="SUPFAM" id="SSF46894">
    <property type="entry name" value="C-terminal effector domain of the bipartite response regulators"/>
    <property type="match status" value="1"/>
</dbReference>
<protein>
    <recommendedName>
        <fullName evidence="8">Response regulator transcription factor</fullName>
    </recommendedName>
</protein>
<evidence type="ECO:0000259" key="5">
    <source>
        <dbReference type="PROSITE" id="PS51755"/>
    </source>
</evidence>
<dbReference type="InterPro" id="IPR016032">
    <property type="entry name" value="Sig_transdc_resp-reg_C-effctor"/>
</dbReference>
<dbReference type="EMBL" id="CDNC01000008">
    <property type="protein sequence ID" value="CEM61210.1"/>
    <property type="molecule type" value="Genomic_DNA"/>
</dbReference>
<evidence type="ECO:0000256" key="2">
    <source>
        <dbReference type="PROSITE-ProRule" id="PRU00169"/>
    </source>
</evidence>
<dbReference type="GO" id="GO:0006355">
    <property type="term" value="P:regulation of DNA-templated transcription"/>
    <property type="evidence" value="ECO:0007669"/>
    <property type="project" value="InterPro"/>
</dbReference>
<evidence type="ECO:0000313" key="7">
    <source>
        <dbReference type="Proteomes" id="UP000042527"/>
    </source>
</evidence>
<dbReference type="Proteomes" id="UP000042527">
    <property type="component" value="Unassembled WGS sequence"/>
</dbReference>
<proteinExistence type="predicted"/>
<dbReference type="GO" id="GO:0005829">
    <property type="term" value="C:cytosol"/>
    <property type="evidence" value="ECO:0007669"/>
    <property type="project" value="TreeGrafter"/>
</dbReference>
<organism evidence="6 7">
    <name type="scientific">Treponema phagedenis</name>
    <dbReference type="NCBI Taxonomy" id="162"/>
    <lineage>
        <taxon>Bacteria</taxon>
        <taxon>Pseudomonadati</taxon>
        <taxon>Spirochaetota</taxon>
        <taxon>Spirochaetia</taxon>
        <taxon>Spirochaetales</taxon>
        <taxon>Treponemataceae</taxon>
        <taxon>Treponema</taxon>
    </lineage>
</organism>
<evidence type="ECO:0000259" key="4">
    <source>
        <dbReference type="PROSITE" id="PS50110"/>
    </source>
</evidence>
<evidence type="ECO:0000256" key="3">
    <source>
        <dbReference type="PROSITE-ProRule" id="PRU01091"/>
    </source>
</evidence>
<dbReference type="SMART" id="SM00448">
    <property type="entry name" value="REC"/>
    <property type="match status" value="1"/>
</dbReference>
<dbReference type="InterPro" id="IPR011006">
    <property type="entry name" value="CheY-like_superfamily"/>
</dbReference>
<evidence type="ECO:0000313" key="6">
    <source>
        <dbReference type="EMBL" id="CEM61210.1"/>
    </source>
</evidence>
<dbReference type="CDD" id="cd00383">
    <property type="entry name" value="trans_reg_C"/>
    <property type="match status" value="1"/>
</dbReference>
<dbReference type="RefSeq" id="WP_252722444.1">
    <property type="nucleotide sequence ID" value="NZ_CDNC01000008.1"/>
</dbReference>
<dbReference type="PROSITE" id="PS51755">
    <property type="entry name" value="OMPR_PHOB"/>
    <property type="match status" value="1"/>
</dbReference>
<evidence type="ECO:0000256" key="1">
    <source>
        <dbReference type="ARBA" id="ARBA00023125"/>
    </source>
</evidence>
<dbReference type="GO" id="GO:0032993">
    <property type="term" value="C:protein-DNA complex"/>
    <property type="evidence" value="ECO:0007669"/>
    <property type="project" value="TreeGrafter"/>
</dbReference>
<dbReference type="Pfam" id="PF00072">
    <property type="entry name" value="Response_reg"/>
    <property type="match status" value="1"/>
</dbReference>
<reference evidence="7" key="1">
    <citation type="submission" date="2015-01" db="EMBL/GenBank/DDBJ databases">
        <authorList>
            <person name="Manzoor Shahid"/>
            <person name="Zubair Saima"/>
        </authorList>
    </citation>
    <scope>NUCLEOTIDE SEQUENCE [LARGE SCALE GENOMIC DNA]</scope>
    <source>
        <strain evidence="7">V1</strain>
    </source>
</reference>
<dbReference type="GO" id="GO:0000976">
    <property type="term" value="F:transcription cis-regulatory region binding"/>
    <property type="evidence" value="ECO:0007669"/>
    <property type="project" value="TreeGrafter"/>
</dbReference>
<evidence type="ECO:0008006" key="8">
    <source>
        <dbReference type="Google" id="ProtNLM"/>
    </source>
</evidence>
<dbReference type="Pfam" id="PF00486">
    <property type="entry name" value="Trans_reg_C"/>
    <property type="match status" value="1"/>
</dbReference>
<accession>A0A0B7GW62</accession>
<dbReference type="InterPro" id="IPR001867">
    <property type="entry name" value="OmpR/PhoB-type_DNA-bd"/>
</dbReference>